<protein>
    <recommendedName>
        <fullName evidence="2">SprT-like domain-containing protein</fullName>
    </recommendedName>
</protein>
<gene>
    <name evidence="3" type="ORF">BJ508DRAFT_416787</name>
</gene>
<feature type="compositionally biased region" description="Polar residues" evidence="1">
    <location>
        <begin position="593"/>
        <end position="609"/>
    </location>
</feature>
<feature type="compositionally biased region" description="Polar residues" evidence="1">
    <location>
        <begin position="486"/>
        <end position="495"/>
    </location>
</feature>
<feature type="compositionally biased region" description="Low complexity" evidence="1">
    <location>
        <begin position="422"/>
        <end position="436"/>
    </location>
</feature>
<dbReference type="InterPro" id="IPR035240">
    <property type="entry name" value="SprT_Zn_ribbon"/>
</dbReference>
<dbReference type="EMBL" id="ML119718">
    <property type="protein sequence ID" value="RPA77965.1"/>
    <property type="molecule type" value="Genomic_DNA"/>
</dbReference>
<organism evidence="3 4">
    <name type="scientific">Ascobolus immersus RN42</name>
    <dbReference type="NCBI Taxonomy" id="1160509"/>
    <lineage>
        <taxon>Eukaryota</taxon>
        <taxon>Fungi</taxon>
        <taxon>Dikarya</taxon>
        <taxon>Ascomycota</taxon>
        <taxon>Pezizomycotina</taxon>
        <taxon>Pezizomycetes</taxon>
        <taxon>Pezizales</taxon>
        <taxon>Ascobolaceae</taxon>
        <taxon>Ascobolus</taxon>
    </lineage>
</organism>
<name>A0A3N4HVZ4_ASCIM</name>
<feature type="compositionally biased region" description="Basic and acidic residues" evidence="1">
    <location>
        <begin position="258"/>
        <end position="271"/>
    </location>
</feature>
<evidence type="ECO:0000256" key="1">
    <source>
        <dbReference type="SAM" id="MobiDB-lite"/>
    </source>
</evidence>
<dbReference type="InterPro" id="IPR006640">
    <property type="entry name" value="SprT-like_domain"/>
</dbReference>
<dbReference type="AlphaFoldDB" id="A0A3N4HVZ4"/>
<dbReference type="OrthoDB" id="20772at2759"/>
<dbReference type="Pfam" id="PF10263">
    <property type="entry name" value="SprT-like"/>
    <property type="match status" value="1"/>
</dbReference>
<feature type="compositionally biased region" description="Acidic residues" evidence="1">
    <location>
        <begin position="395"/>
        <end position="421"/>
    </location>
</feature>
<dbReference type="Pfam" id="PF17283">
    <property type="entry name" value="Zn_ribbon_SprT"/>
    <property type="match status" value="1"/>
</dbReference>
<dbReference type="PANTHER" id="PTHR23099">
    <property type="entry name" value="TRANSCRIPTIONAL REGULATOR"/>
    <property type="match status" value="1"/>
</dbReference>
<dbReference type="CDD" id="cd00084">
    <property type="entry name" value="HMG-box_SF"/>
    <property type="match status" value="1"/>
</dbReference>
<feature type="compositionally biased region" description="Basic and acidic residues" evidence="1">
    <location>
        <begin position="279"/>
        <end position="292"/>
    </location>
</feature>
<reference evidence="3 4" key="1">
    <citation type="journal article" date="2018" name="Nat. Ecol. Evol.">
        <title>Pezizomycetes genomes reveal the molecular basis of ectomycorrhizal truffle lifestyle.</title>
        <authorList>
            <person name="Murat C."/>
            <person name="Payen T."/>
            <person name="Noel B."/>
            <person name="Kuo A."/>
            <person name="Morin E."/>
            <person name="Chen J."/>
            <person name="Kohler A."/>
            <person name="Krizsan K."/>
            <person name="Balestrini R."/>
            <person name="Da Silva C."/>
            <person name="Montanini B."/>
            <person name="Hainaut M."/>
            <person name="Levati E."/>
            <person name="Barry K.W."/>
            <person name="Belfiori B."/>
            <person name="Cichocki N."/>
            <person name="Clum A."/>
            <person name="Dockter R.B."/>
            <person name="Fauchery L."/>
            <person name="Guy J."/>
            <person name="Iotti M."/>
            <person name="Le Tacon F."/>
            <person name="Lindquist E.A."/>
            <person name="Lipzen A."/>
            <person name="Malagnac F."/>
            <person name="Mello A."/>
            <person name="Molinier V."/>
            <person name="Miyauchi S."/>
            <person name="Poulain J."/>
            <person name="Riccioni C."/>
            <person name="Rubini A."/>
            <person name="Sitrit Y."/>
            <person name="Splivallo R."/>
            <person name="Traeger S."/>
            <person name="Wang M."/>
            <person name="Zifcakova L."/>
            <person name="Wipf D."/>
            <person name="Zambonelli A."/>
            <person name="Paolocci F."/>
            <person name="Nowrousian M."/>
            <person name="Ottonello S."/>
            <person name="Baldrian P."/>
            <person name="Spatafora J.W."/>
            <person name="Henrissat B."/>
            <person name="Nagy L.G."/>
            <person name="Aury J.M."/>
            <person name="Wincker P."/>
            <person name="Grigoriev I.V."/>
            <person name="Bonfante P."/>
            <person name="Martin F.M."/>
        </authorList>
    </citation>
    <scope>NUCLEOTIDE SEQUENCE [LARGE SCALE GENOMIC DNA]</scope>
    <source>
        <strain evidence="3 4">RN42</strain>
    </source>
</reference>
<evidence type="ECO:0000313" key="3">
    <source>
        <dbReference type="EMBL" id="RPA77965.1"/>
    </source>
</evidence>
<feature type="compositionally biased region" description="Polar residues" evidence="1">
    <location>
        <begin position="153"/>
        <end position="173"/>
    </location>
</feature>
<dbReference type="PANTHER" id="PTHR23099:SF0">
    <property type="entry name" value="GERM CELL NUCLEAR ACIDIC PROTEIN"/>
    <property type="match status" value="1"/>
</dbReference>
<dbReference type="Proteomes" id="UP000275078">
    <property type="component" value="Unassembled WGS sequence"/>
</dbReference>
<accession>A0A3N4HVZ4</accession>
<proteinExistence type="predicted"/>
<feature type="region of interest" description="Disordered" evidence="1">
    <location>
        <begin position="581"/>
        <end position="633"/>
    </location>
</feature>
<feature type="compositionally biased region" description="Low complexity" evidence="1">
    <location>
        <begin position="28"/>
        <end position="39"/>
    </location>
</feature>
<feature type="region of interest" description="Disordered" evidence="1">
    <location>
        <begin position="59"/>
        <end position="223"/>
    </location>
</feature>
<feature type="domain" description="SprT-like" evidence="2">
    <location>
        <begin position="645"/>
        <end position="800"/>
    </location>
</feature>
<evidence type="ECO:0000313" key="4">
    <source>
        <dbReference type="Proteomes" id="UP000275078"/>
    </source>
</evidence>
<sequence length="892" mass="99114">MARPSNAEAEPLEVIDSPHKRQTPKSRSSAAQIIASPSPAKRDNEVEDLFANLTLLNAVAFDSDDDINNLKPLPNQKPTRKPRAAPKEPAMPKARPQRRKAAPKKYYSDDDDEEDSSAESKPKTTATPGRRAAPTAPSTSRRTAADQPYPATPSRNTRTARSSTPMGSDTSEVGSLLGSKTPGIMKGGRRLPSLFDDEDEDLTPRRRPAFRPAKPRLYEDDEDDGQLAFLQGFKGLKGAPQATNLKKSLAELKRDLDVNKHHDDHELEETTARNLKTTARADDGFKDIDFKKPQFTTPRSKGPVHPPKSNSRVPPPPALKKKEESESEQDVIVVQKPPVHRGGSVGHHQSPPADDESNIYGASHGSTPVDSDDDDDDDDDDEPIRRPTRKTPVVPDDDEEEEESSEMSELSELENMSDSDADPVAAQLMADAAAAARKQSTRGQMTESDDDDDDDESYRTPSPEPVKPRRSVSIEVQIPVRRSKQPSRLPSTAHSVSERDDSDFEEGRSVGDKSAIDSFARNKSREKFIEDELFGSNSADYISRRLSVLSVKDTKKPTKQPDIITLSDDDENDADAFVVYEGPSLSPTKPRKPSQTTKPAKKIATSSTAPGAAPEPTMRTATKSKVEAPNNRSPAELRKFKKNREELANQILFELEAKVLVGEYAGKAPRLDIEWSETLRKTAGTAKSSRTGRSKITLSKKVIDDETRLWNTLAHEYCHVLNWVFDHHNGHGKSFYKWADIVMKHFPNLNITTCHSYEIQYKYVWQCTLDTCQQQYKRHSASIDPARQRCGRCQSKIVQILPVPKAAKALSEYQIFMKEEMARMKRETGKADMGEVAKRWKVESARRKAAAASAGKDDGRVEVRGREVVALDDDPVESVRTGFSARIDLTED</sequence>
<keyword evidence="4" id="KW-1185">Reference proteome</keyword>
<dbReference type="SMART" id="SM00731">
    <property type="entry name" value="SprT"/>
    <property type="match status" value="1"/>
</dbReference>
<feature type="compositionally biased region" description="Acidic residues" evidence="1">
    <location>
        <begin position="370"/>
        <end position="382"/>
    </location>
</feature>
<feature type="compositionally biased region" description="Basic and acidic residues" evidence="1">
    <location>
        <begin position="505"/>
        <end position="515"/>
    </location>
</feature>
<feature type="compositionally biased region" description="Low complexity" evidence="1">
    <location>
        <begin position="123"/>
        <end position="137"/>
    </location>
</feature>
<feature type="region of interest" description="Disordered" evidence="1">
    <location>
        <begin position="258"/>
        <end position="522"/>
    </location>
</feature>
<dbReference type="GO" id="GO:0005634">
    <property type="term" value="C:nucleus"/>
    <property type="evidence" value="ECO:0007669"/>
    <property type="project" value="TreeGrafter"/>
</dbReference>
<dbReference type="STRING" id="1160509.A0A3N4HVZ4"/>
<feature type="region of interest" description="Disordered" evidence="1">
    <location>
        <begin position="1"/>
        <end position="43"/>
    </location>
</feature>
<dbReference type="GO" id="GO:0006950">
    <property type="term" value="P:response to stress"/>
    <property type="evidence" value="ECO:0007669"/>
    <property type="project" value="UniProtKB-ARBA"/>
</dbReference>
<feature type="compositionally biased region" description="Acidic residues" evidence="1">
    <location>
        <begin position="447"/>
        <end position="456"/>
    </location>
</feature>
<evidence type="ECO:0000259" key="2">
    <source>
        <dbReference type="SMART" id="SM00731"/>
    </source>
</evidence>